<dbReference type="InterPro" id="IPR023867">
    <property type="entry name" value="Sulphatase_maturase_rSAM"/>
</dbReference>
<dbReference type="InterPro" id="IPR013785">
    <property type="entry name" value="Aldolase_TIM"/>
</dbReference>
<organism evidence="1 2">
    <name type="scientific">Planotetraspora thailandica</name>
    <dbReference type="NCBI Taxonomy" id="487172"/>
    <lineage>
        <taxon>Bacteria</taxon>
        <taxon>Bacillati</taxon>
        <taxon>Actinomycetota</taxon>
        <taxon>Actinomycetes</taxon>
        <taxon>Streptosporangiales</taxon>
        <taxon>Streptosporangiaceae</taxon>
        <taxon>Planotetraspora</taxon>
    </lineage>
</organism>
<accession>A0A8J3V5X9</accession>
<dbReference type="CDD" id="cd01335">
    <property type="entry name" value="Radical_SAM"/>
    <property type="match status" value="1"/>
</dbReference>
<evidence type="ECO:0000313" key="1">
    <source>
        <dbReference type="EMBL" id="GII54614.1"/>
    </source>
</evidence>
<dbReference type="GO" id="GO:0016491">
    <property type="term" value="F:oxidoreductase activity"/>
    <property type="evidence" value="ECO:0007669"/>
    <property type="project" value="InterPro"/>
</dbReference>
<dbReference type="SUPFAM" id="SSF102114">
    <property type="entry name" value="Radical SAM enzymes"/>
    <property type="match status" value="1"/>
</dbReference>
<dbReference type="Proteomes" id="UP000605992">
    <property type="component" value="Unassembled WGS sequence"/>
</dbReference>
<dbReference type="EMBL" id="BOOR01000018">
    <property type="protein sequence ID" value="GII54614.1"/>
    <property type="molecule type" value="Genomic_DNA"/>
</dbReference>
<dbReference type="NCBIfam" id="TIGR04267">
    <property type="entry name" value="mod_HExxH"/>
    <property type="match status" value="1"/>
</dbReference>
<dbReference type="InterPro" id="IPR058240">
    <property type="entry name" value="rSAM_sf"/>
</dbReference>
<evidence type="ECO:0000313" key="2">
    <source>
        <dbReference type="Proteomes" id="UP000605992"/>
    </source>
</evidence>
<dbReference type="AlphaFoldDB" id="A0A8J3V5X9"/>
<dbReference type="PANTHER" id="PTHR43273:SF8">
    <property type="entry name" value="RADICAL SAM DOMAIN PROTEIN"/>
    <property type="match status" value="1"/>
</dbReference>
<dbReference type="InterPro" id="IPR026335">
    <property type="entry name" value="rSAM_SPASM_FxsB"/>
</dbReference>
<proteinExistence type="predicted"/>
<name>A0A8J3V5X9_9ACTN</name>
<evidence type="ECO:0008006" key="3">
    <source>
        <dbReference type="Google" id="ProtNLM"/>
    </source>
</evidence>
<reference evidence="1" key="1">
    <citation type="submission" date="2021-01" db="EMBL/GenBank/DDBJ databases">
        <title>Whole genome shotgun sequence of Planotetraspora thailandica NBRC 104271.</title>
        <authorList>
            <person name="Komaki H."/>
            <person name="Tamura T."/>
        </authorList>
    </citation>
    <scope>NUCLEOTIDE SEQUENCE</scope>
    <source>
        <strain evidence="1">NBRC 104271</strain>
    </source>
</reference>
<dbReference type="InterPro" id="IPR026337">
    <property type="entry name" value="AKG_HExxH"/>
</dbReference>
<dbReference type="NCBIfam" id="TIGR04269">
    <property type="entry name" value="SAM_SPASM_FxsB"/>
    <property type="match status" value="1"/>
</dbReference>
<protein>
    <recommendedName>
        <fullName evidence="3">FxsB family radical SAM/SPASM domain protein</fullName>
    </recommendedName>
</protein>
<dbReference type="PANTHER" id="PTHR43273">
    <property type="entry name" value="ANAEROBIC SULFATASE-MATURATING ENZYME HOMOLOG ASLB-RELATED"/>
    <property type="match status" value="1"/>
</dbReference>
<keyword evidence="2" id="KW-1185">Reference proteome</keyword>
<comment type="caution">
    <text evidence="1">The sequence shown here is derived from an EMBL/GenBank/DDBJ whole genome shotgun (WGS) entry which is preliminary data.</text>
</comment>
<gene>
    <name evidence="1" type="ORF">Pth03_30030</name>
</gene>
<sequence>MHGGEPLLAGPSRLRHIARELRGALDGVAELDLRIHTNGVLLSERFCEIFEAEHIKVGISLDGDRVSNDRHRLYSNGRSSYDQVIRAVTLLRDHHPDLYAGLLCTIDIRNDPIAVYEGLTALDPPRIDFLLPHATWDQPPLRPTGGDTGRDAPYADWLIAVHDRWVADGRPVAIRMFDSIVLTGRGRPSQTESLGLSPTDLVVIETDGSYEQADSLKTAFDGAPATGLDVFRNSLDEAALHPGIAARHGGTEPLAPQCRTCPLVVSCGGGLYAHRYKTGSGFVNPSVYCRDLFTLIPHVQRASGPATHALPTSALDSVARASAGPSEIAALAAPQRSRTVRLLATARRAIGDESSWALLSRLEHDHPGAVRDVLGHPYVRAWATGRLGAGRGSERSHLASIAAAAAIRAGRPSTVTVPVTEGMVDLPTLGRMHVGQAGSARVEITGETFRIHAAGQWYERDGEHWDAVRSFDLGGVRLAFDDVDPYRDCYDRPALDRLSASEAGGWEKVVSLAWEFLREEHPKDALAVQAGLRVMTPLAGEGGHGSSTRQAYGAAGVSASADPVTLAAVLVRESRKAQLGAVLDMYDLLGGDAGLENRLCDAYGALATAHLLGPYEAGPLLDRARATLRDLAGHPLPQLGRHFLDEMTAAATAECER</sequence>
<dbReference type="Gene3D" id="3.20.20.70">
    <property type="entry name" value="Aldolase class I"/>
    <property type="match status" value="1"/>
</dbReference>